<dbReference type="GO" id="GO:0031012">
    <property type="term" value="C:extracellular matrix"/>
    <property type="evidence" value="ECO:0007669"/>
    <property type="project" value="TreeGrafter"/>
</dbReference>
<dbReference type="AlphaFoldDB" id="A0A8D2D0L4"/>
<dbReference type="Ensembl" id="ENSSVLT00005019674.1">
    <property type="protein sequence ID" value="ENSSVLP00005017671.1"/>
    <property type="gene ID" value="ENSSVLG00005014128.1"/>
</dbReference>
<dbReference type="Pfam" id="PF07175">
    <property type="entry name" value="Osteoregulin"/>
    <property type="match status" value="1"/>
</dbReference>
<sequence length="557" mass="62449">MQVVYVGLLLFSVTWAAPTVPPQTVKPRRGCVEEHRITYKGHHEKHGYYIFKYVNTSPGKKNQTNRKQEEKNRDNLALHHFEKRRHQEPSSNENIVQEREKDLSLFEANGKNQSSKSTNLSANRQNEDYSIRNTGKAHNDLMMSIYPEFPRNEGAKNGDDDISKLHDQEEYGVAFIRSNMQHVVRPGTLAELWGKENQEHKPRNVLSKNPSGVDYAKSHSKDKRKHRRDPQAQKSPVKSKHARHIHIRRNTQYLKQRPRVPKIPSDFEGSGYTDFQERGDNDIFSFSGDGQPSKGIPSQGGAVSPDLESTDVQTGLSGPRETVTINPDTRGPGYNEIPEREENGGKAIGAKHETGEEAGTADISLVEGSNDITGTTNFRELPGKEGNRVDAGSQNAHQGKVEFHYPHMPSKERLKEGSSDTRESANYNEIPKNGRGSSRKGTEPSNRNRVTSNGKQRFSSQGKSQGLLVPSHGLDNDIKNEVGSHTGPNNEENIITPSRKGHYVPRGQNNSTWNKGMSQRKGSWYYRKPHSNRNLSPPRRDDSSESDSGSSSESHGD</sequence>
<feature type="region of interest" description="Disordered" evidence="1">
    <location>
        <begin position="194"/>
        <end position="269"/>
    </location>
</feature>
<feature type="region of interest" description="Disordered" evidence="1">
    <location>
        <begin position="107"/>
        <end position="126"/>
    </location>
</feature>
<accession>A0A8D2D0L4</accession>
<evidence type="ECO:0000256" key="2">
    <source>
        <dbReference type="SAM" id="SignalP"/>
    </source>
</evidence>
<feature type="compositionally biased region" description="Basic and acidic residues" evidence="1">
    <location>
        <begin position="337"/>
        <end position="355"/>
    </location>
</feature>
<reference evidence="3" key="2">
    <citation type="submission" date="2025-09" db="UniProtKB">
        <authorList>
            <consortium name="Ensembl"/>
        </authorList>
    </citation>
    <scope>IDENTIFICATION</scope>
</reference>
<feature type="compositionally biased region" description="Polar residues" evidence="1">
    <location>
        <begin position="443"/>
        <end position="464"/>
    </location>
</feature>
<reference evidence="3" key="1">
    <citation type="submission" date="2025-08" db="UniProtKB">
        <authorList>
            <consortium name="Ensembl"/>
        </authorList>
    </citation>
    <scope>IDENTIFICATION</scope>
</reference>
<feature type="compositionally biased region" description="Basic and acidic residues" evidence="1">
    <location>
        <begin position="66"/>
        <end position="88"/>
    </location>
</feature>
<keyword evidence="4" id="KW-1185">Reference proteome</keyword>
<feature type="compositionally biased region" description="Polar residues" evidence="1">
    <location>
        <begin position="486"/>
        <end position="496"/>
    </location>
</feature>
<feature type="signal peptide" evidence="2">
    <location>
        <begin position="1"/>
        <end position="16"/>
    </location>
</feature>
<feature type="compositionally biased region" description="Polar residues" evidence="1">
    <location>
        <begin position="507"/>
        <end position="521"/>
    </location>
</feature>
<feature type="compositionally biased region" description="Low complexity" evidence="1">
    <location>
        <begin position="546"/>
        <end position="557"/>
    </location>
</feature>
<dbReference type="PANTHER" id="PTHR16510">
    <property type="entry name" value="EXTRACELLULAR MATRIX PHOSPHOGLYCOPROTEIN WITH ASARM MOTIF"/>
    <property type="match status" value="1"/>
</dbReference>
<proteinExistence type="predicted"/>
<keyword evidence="2" id="KW-0732">Signal</keyword>
<feature type="compositionally biased region" description="Basic and acidic residues" evidence="1">
    <location>
        <begin position="399"/>
        <end position="423"/>
    </location>
</feature>
<feature type="compositionally biased region" description="Polar residues" evidence="1">
    <location>
        <begin position="110"/>
        <end position="124"/>
    </location>
</feature>
<name>A0A8D2D0L4_SCIVU</name>
<protein>
    <submittedName>
        <fullName evidence="3">Matrix extracellular phosphoglycoprotein</fullName>
    </submittedName>
</protein>
<evidence type="ECO:0000313" key="4">
    <source>
        <dbReference type="Proteomes" id="UP000694564"/>
    </source>
</evidence>
<dbReference type="OrthoDB" id="9041543at2759"/>
<evidence type="ECO:0000256" key="1">
    <source>
        <dbReference type="SAM" id="MobiDB-lite"/>
    </source>
</evidence>
<feature type="compositionally biased region" description="Basic residues" evidence="1">
    <location>
        <begin position="237"/>
        <end position="249"/>
    </location>
</feature>
<evidence type="ECO:0000313" key="3">
    <source>
        <dbReference type="Ensembl" id="ENSSVLP00005017671.1"/>
    </source>
</evidence>
<feature type="compositionally biased region" description="Basic residues" evidence="1">
    <location>
        <begin position="218"/>
        <end position="228"/>
    </location>
</feature>
<dbReference type="Proteomes" id="UP000694564">
    <property type="component" value="Chromosome 9"/>
</dbReference>
<dbReference type="GeneTree" id="ENSGT00390000010702"/>
<dbReference type="InterPro" id="IPR009837">
    <property type="entry name" value="MEPE"/>
</dbReference>
<feature type="chain" id="PRO_5034315673" evidence="2">
    <location>
        <begin position="17"/>
        <end position="557"/>
    </location>
</feature>
<dbReference type="PANTHER" id="PTHR16510:SF4">
    <property type="entry name" value="MATRIX EXTRACELLULAR PHOSPHOGLYCOPROTEIN"/>
    <property type="match status" value="1"/>
</dbReference>
<feature type="region of interest" description="Disordered" evidence="1">
    <location>
        <begin position="55"/>
        <end position="95"/>
    </location>
</feature>
<gene>
    <name evidence="3" type="primary">MEPE</name>
</gene>
<organism evidence="3 4">
    <name type="scientific">Sciurus vulgaris</name>
    <name type="common">Eurasian red squirrel</name>
    <dbReference type="NCBI Taxonomy" id="55149"/>
    <lineage>
        <taxon>Eukaryota</taxon>
        <taxon>Metazoa</taxon>
        <taxon>Chordata</taxon>
        <taxon>Craniata</taxon>
        <taxon>Vertebrata</taxon>
        <taxon>Euteleostomi</taxon>
        <taxon>Mammalia</taxon>
        <taxon>Eutheria</taxon>
        <taxon>Euarchontoglires</taxon>
        <taxon>Glires</taxon>
        <taxon>Rodentia</taxon>
        <taxon>Sciuromorpha</taxon>
        <taxon>Sciuridae</taxon>
        <taxon>Sciurinae</taxon>
        <taxon>Sciurini</taxon>
        <taxon>Sciurus</taxon>
    </lineage>
</organism>
<dbReference type="GO" id="GO:1990430">
    <property type="term" value="F:extracellular matrix protein binding"/>
    <property type="evidence" value="ECO:0007669"/>
    <property type="project" value="TreeGrafter"/>
</dbReference>
<feature type="region of interest" description="Disordered" evidence="1">
    <location>
        <begin position="287"/>
        <end position="557"/>
    </location>
</feature>
<dbReference type="GO" id="GO:0031214">
    <property type="term" value="P:biomineral tissue development"/>
    <property type="evidence" value="ECO:0007669"/>
    <property type="project" value="InterPro"/>
</dbReference>